<dbReference type="EMBL" id="JACERG010000008">
    <property type="protein sequence ID" value="MBA5221635.1"/>
    <property type="molecule type" value="Genomic_DNA"/>
</dbReference>
<dbReference type="Gene3D" id="1.25.40.10">
    <property type="entry name" value="Tetratricopeptide repeat domain"/>
    <property type="match status" value="1"/>
</dbReference>
<reference evidence="1 2" key="1">
    <citation type="submission" date="2020-07" db="EMBL/GenBank/DDBJ databases">
        <title>Differential regulation of undecylprodigiosin biosynthesis in the yeast-scavenging Streptomyces strain MBK6.</title>
        <authorList>
            <person name="Baral B."/>
            <person name="Siitonen V."/>
            <person name="Laughlin M."/>
            <person name="Yamada K."/>
            <person name="Ilomaeki M."/>
            <person name="Metsae-Ketelae M."/>
            <person name="Niemi J."/>
        </authorList>
    </citation>
    <scope>NUCLEOTIDE SEQUENCE [LARGE SCALE GENOMIC DNA]</scope>
    <source>
        <strain evidence="1 2">MBK6</strain>
    </source>
</reference>
<dbReference type="InterPro" id="IPR011990">
    <property type="entry name" value="TPR-like_helical_dom_sf"/>
</dbReference>
<evidence type="ECO:0000313" key="1">
    <source>
        <dbReference type="EMBL" id="MBA5221635.1"/>
    </source>
</evidence>
<protein>
    <submittedName>
        <fullName evidence="1">Transcriptional regulator</fullName>
    </submittedName>
</protein>
<dbReference type="RefSeq" id="WP_191852503.1">
    <property type="nucleotide sequence ID" value="NZ_JACERG010000008.1"/>
</dbReference>
<gene>
    <name evidence="1" type="ORF">H1X69_09400</name>
</gene>
<evidence type="ECO:0000313" key="2">
    <source>
        <dbReference type="Proteomes" id="UP000587608"/>
    </source>
</evidence>
<accession>A0A7W2HU05</accession>
<dbReference type="AlphaFoldDB" id="A0A7W2HU05"/>
<proteinExistence type="predicted"/>
<dbReference type="Proteomes" id="UP000587608">
    <property type="component" value="Unassembled WGS sequence"/>
</dbReference>
<comment type="caution">
    <text evidence="1">The sequence shown here is derived from an EMBL/GenBank/DDBJ whole genome shotgun (WGS) entry which is preliminary data.</text>
</comment>
<name>A0A7W2HU05_9ACTN</name>
<organism evidence="1 2">
    <name type="scientific">Streptomyces griseoaurantiacus</name>
    <dbReference type="NCBI Taxonomy" id="68213"/>
    <lineage>
        <taxon>Bacteria</taxon>
        <taxon>Bacillati</taxon>
        <taxon>Actinomycetota</taxon>
        <taxon>Actinomycetes</taxon>
        <taxon>Kitasatosporales</taxon>
        <taxon>Streptomycetaceae</taxon>
        <taxon>Streptomyces</taxon>
        <taxon>Streptomyces aurantiacus group</taxon>
    </lineage>
</organism>
<sequence>MSRPAGNTRLKAARLAAGYNSQQALADAITKAAPTLGIRGLAVGVRQIRRWESATPPWPQPDVHRVLIHLLGQSMEDLGFTPPWGSTRPQPGTAIDNTPRAPLSGARLATVPVQGGATTQPATVGRDFEAVTRSHRHLYWSVAPAVLHPAVLEHARLGCVLLPETANPARQTLAAALAESYLLVGRIEFFDLRQSEQASETLLRALQAAAEADDQLLGAAVLAHMAFIPGWADDREAAVERMLAARTYARRGPASAEFWAWLDAVEAECETRCGDPHAALRLIRHAEDTLSTGSEHATPEWLDWFSPVRLAAFKGNTQLKAGHLPQARQTLQEVLDDLPPESDKQRTVVLGDLAAVEAADGRPEEACRYAIQALDQLAITWYAMGMDRIREVRRTLAPWQNERCVRDLDDRLYDWGTTVSALQR</sequence>